<dbReference type="PANTHER" id="PTHR33376:SF4">
    <property type="entry name" value="SIALIC ACID-BINDING PERIPLASMIC PROTEIN SIAP"/>
    <property type="match status" value="1"/>
</dbReference>
<dbReference type="Proteomes" id="UP000091897">
    <property type="component" value="Chromosome"/>
</dbReference>
<evidence type="ECO:0000313" key="9">
    <source>
        <dbReference type="Proteomes" id="UP000092213"/>
    </source>
</evidence>
<comment type="similarity">
    <text evidence="2">Belongs to the bacterial solute-binding protein 7 family.</text>
</comment>
<dbReference type="PROSITE" id="PS51318">
    <property type="entry name" value="TAT"/>
    <property type="match status" value="1"/>
</dbReference>
<dbReference type="Proteomes" id="UP000092213">
    <property type="component" value="Chromosome"/>
</dbReference>
<dbReference type="InterPro" id="IPR006311">
    <property type="entry name" value="TAT_signal"/>
</dbReference>
<evidence type="ECO:0000313" key="8">
    <source>
        <dbReference type="Proteomes" id="UP000091897"/>
    </source>
</evidence>
<dbReference type="PANTHER" id="PTHR33376">
    <property type="match status" value="1"/>
</dbReference>
<name>A0A193G171_9BORD</name>
<dbReference type="KEGG" id="bbro:BAU06_21925"/>
<evidence type="ECO:0000256" key="1">
    <source>
        <dbReference type="ARBA" id="ARBA00004196"/>
    </source>
</evidence>
<dbReference type="OrthoDB" id="9794826at2"/>
<dbReference type="AlphaFoldDB" id="A0A193G171"/>
<evidence type="ECO:0000256" key="5">
    <source>
        <dbReference type="SAM" id="SignalP"/>
    </source>
</evidence>
<dbReference type="EMBL" id="CP016170">
    <property type="protein sequence ID" value="ANN68613.1"/>
    <property type="molecule type" value="Genomic_DNA"/>
</dbReference>
<keyword evidence="3" id="KW-0813">Transport</keyword>
<comment type="subcellular location">
    <subcellularLocation>
        <location evidence="1">Cell envelope</location>
    </subcellularLocation>
</comment>
<protein>
    <submittedName>
        <fullName evidence="7">C4-dicarboxylate ABC transporter substrate-binding protein</fullName>
    </submittedName>
</protein>
<dbReference type="InterPro" id="IPR038404">
    <property type="entry name" value="TRAP_DctP_sf"/>
</dbReference>
<evidence type="ECO:0000256" key="3">
    <source>
        <dbReference type="ARBA" id="ARBA00022448"/>
    </source>
</evidence>
<evidence type="ECO:0000256" key="2">
    <source>
        <dbReference type="ARBA" id="ARBA00009023"/>
    </source>
</evidence>
<dbReference type="GO" id="GO:0055085">
    <property type="term" value="P:transmembrane transport"/>
    <property type="evidence" value="ECO:0007669"/>
    <property type="project" value="InterPro"/>
</dbReference>
<evidence type="ECO:0000313" key="7">
    <source>
        <dbReference type="EMBL" id="ANN73752.1"/>
    </source>
</evidence>
<sequence>MKSHAIPRTAGAVTRRAFLQSAAGAAAAIAAPRVLAAPATVALRCSISQPADQQSAQYIWYERFAADLKQSVGERIRVDIFPNGQLGKESDVVQQVRLGSIDMMITGSSIWATALPELALLDMGFVFDSWEHVNKSVDAGVGEQFNKLLQSRTGCTFIGWGNHFNARSVYTKKVVEHDSDLKNVKLRVLPTPIFVETFKLMGAIPTPIPINELYTAVQTGVVDGFEHDAATVLSSKFNEVVGNCWLTNHLFSPSITAIGKRGLAKVPGDLQPAFLKAAQEASLYQRQVAGTKGKQALAELEKQGIKFHPMDPGERQRLRQAMEDKLWPSVTSQYPVTKPMLDIINQSRA</sequence>
<dbReference type="NCBIfam" id="NF037995">
    <property type="entry name" value="TRAP_S1"/>
    <property type="match status" value="1"/>
</dbReference>
<dbReference type="PIRSF" id="PIRSF006470">
    <property type="entry name" value="DctB"/>
    <property type="match status" value="1"/>
</dbReference>
<reference evidence="8 9" key="1">
    <citation type="submission" date="2016-06" db="EMBL/GenBank/DDBJ databases">
        <title>Complete genome sequences of Bordetella bronchialis and Bordetella flabilis.</title>
        <authorList>
            <person name="LiPuma J.J."/>
            <person name="Spilker T."/>
        </authorList>
    </citation>
    <scope>NUCLEOTIDE SEQUENCE [LARGE SCALE GENOMIC DNA]</scope>
    <source>
        <strain evidence="7 9">AU17976</strain>
        <strain evidence="6 8">AU3182</strain>
    </source>
</reference>
<keyword evidence="4 5" id="KW-0732">Signal</keyword>
<dbReference type="Gene3D" id="3.40.190.170">
    <property type="entry name" value="Bacterial extracellular solute-binding protein, family 7"/>
    <property type="match status" value="1"/>
</dbReference>
<feature type="chain" id="PRO_5008258514" evidence="5">
    <location>
        <begin position="37"/>
        <end position="349"/>
    </location>
</feature>
<organism evidence="7 9">
    <name type="scientific">Bordetella bronchialis</name>
    <dbReference type="NCBI Taxonomy" id="463025"/>
    <lineage>
        <taxon>Bacteria</taxon>
        <taxon>Pseudomonadati</taxon>
        <taxon>Pseudomonadota</taxon>
        <taxon>Betaproteobacteria</taxon>
        <taxon>Burkholderiales</taxon>
        <taxon>Alcaligenaceae</taxon>
        <taxon>Bordetella</taxon>
    </lineage>
</organism>
<dbReference type="RefSeq" id="WP_066355624.1">
    <property type="nucleotide sequence ID" value="NZ_CBCSFJ010000011.1"/>
</dbReference>
<dbReference type="CDD" id="cd13603">
    <property type="entry name" value="PBP2_TRAP_Siap_TeaA_like"/>
    <property type="match status" value="1"/>
</dbReference>
<keyword evidence="8" id="KW-1185">Reference proteome</keyword>
<dbReference type="Pfam" id="PF03480">
    <property type="entry name" value="DctP"/>
    <property type="match status" value="1"/>
</dbReference>
<proteinExistence type="inferred from homology"/>
<accession>A0A193G171</accession>
<feature type="signal peptide" evidence="5">
    <location>
        <begin position="1"/>
        <end position="36"/>
    </location>
</feature>
<gene>
    <name evidence="6" type="ORF">BAU06_21925</name>
    <name evidence="7" type="ORF">BAU08_22455</name>
</gene>
<dbReference type="STRING" id="463025.BAU08_22455"/>
<dbReference type="EMBL" id="CP016171">
    <property type="protein sequence ID" value="ANN73752.1"/>
    <property type="molecule type" value="Genomic_DNA"/>
</dbReference>
<dbReference type="GO" id="GO:0030288">
    <property type="term" value="C:outer membrane-bounded periplasmic space"/>
    <property type="evidence" value="ECO:0007669"/>
    <property type="project" value="InterPro"/>
</dbReference>
<dbReference type="InterPro" id="IPR004682">
    <property type="entry name" value="TRAP_DctP"/>
</dbReference>
<evidence type="ECO:0000256" key="4">
    <source>
        <dbReference type="ARBA" id="ARBA00022729"/>
    </source>
</evidence>
<dbReference type="InterPro" id="IPR018389">
    <property type="entry name" value="DctP_fam"/>
</dbReference>
<evidence type="ECO:0000313" key="6">
    <source>
        <dbReference type="EMBL" id="ANN68613.1"/>
    </source>
</evidence>